<dbReference type="InterPro" id="IPR016181">
    <property type="entry name" value="Acyl_CoA_acyltransferase"/>
</dbReference>
<organism evidence="6 7">
    <name type="scientific">Lolliginicoccus lacisalsi</name>
    <dbReference type="NCBI Taxonomy" id="2742202"/>
    <lineage>
        <taxon>Bacteria</taxon>
        <taxon>Bacillati</taxon>
        <taxon>Actinomycetota</taxon>
        <taxon>Actinomycetes</taxon>
        <taxon>Mycobacteriales</taxon>
        <taxon>Hoyosellaceae</taxon>
        <taxon>Lolliginicoccus</taxon>
    </lineage>
</organism>
<protein>
    <submittedName>
        <fullName evidence="6">NUDIX hydrolase</fullName>
    </submittedName>
</protein>
<dbReference type="PROSITE" id="PS51186">
    <property type="entry name" value="GNAT"/>
    <property type="match status" value="1"/>
</dbReference>
<comment type="caution">
    <text evidence="6">The sequence shown here is derived from an EMBL/GenBank/DDBJ whole genome shotgun (WGS) entry which is preliminary data.</text>
</comment>
<proteinExistence type="inferred from homology"/>
<dbReference type="GO" id="GO:0016787">
    <property type="term" value="F:hydrolase activity"/>
    <property type="evidence" value="ECO:0007669"/>
    <property type="project" value="UniProtKB-KW"/>
</dbReference>
<dbReference type="Pfam" id="PF00293">
    <property type="entry name" value="NUDIX"/>
    <property type="match status" value="1"/>
</dbReference>
<dbReference type="SUPFAM" id="SSF55729">
    <property type="entry name" value="Acyl-CoA N-acyltransferases (Nat)"/>
    <property type="match status" value="1"/>
</dbReference>
<dbReference type="GO" id="GO:0005737">
    <property type="term" value="C:cytoplasm"/>
    <property type="evidence" value="ECO:0007669"/>
    <property type="project" value="TreeGrafter"/>
</dbReference>
<dbReference type="Gene3D" id="3.90.79.10">
    <property type="entry name" value="Nucleoside Triphosphate Pyrophosphohydrolase"/>
    <property type="match status" value="1"/>
</dbReference>
<dbReference type="AlphaFoldDB" id="A0A927JCS4"/>
<dbReference type="InterPro" id="IPR051908">
    <property type="entry name" value="Ribosomal_N-acetyltransferase"/>
</dbReference>
<dbReference type="PROSITE" id="PS51462">
    <property type="entry name" value="NUDIX"/>
    <property type="match status" value="1"/>
</dbReference>
<sequence length="350" mass="38332">MGAESMEQQQPPVLTDGVVTLRPWRDSDIEVALRGHDGEAHRWIGEPDSRRIADAPREAAEAFRAGELLSLVIEHEELPVGYVEVRRAADRTGELTWMLFAGNRGRGLATRALALLAEYAFDSLGYARLQAHVDPDDARSIRLATRAGMRREGTLRQGAIRAGEETGAAGRLRDAVVLARLADDRPLYDPAGFREILNAFLPRKRAISQLIVRDEQGRVLLCQLTYKRDWDLPGGVVEVGESPHLAAGREAEEELGVALQAGPLVLTDWLPPWGGWDDAVCLVFDGGIHDSSIVEQMVLEAKEIRGAQFCSIEQVRRVCADYTARRIEAALAALEGTGAPYTESGRAPGE</sequence>
<dbReference type="InterPro" id="IPR020476">
    <property type="entry name" value="Nudix_hydrolase"/>
</dbReference>
<dbReference type="Pfam" id="PF13302">
    <property type="entry name" value="Acetyltransf_3"/>
    <property type="match status" value="1"/>
</dbReference>
<dbReference type="SUPFAM" id="SSF55811">
    <property type="entry name" value="Nudix"/>
    <property type="match status" value="1"/>
</dbReference>
<keyword evidence="7" id="KW-1185">Reference proteome</keyword>
<dbReference type="PANTHER" id="PTHR43441:SF10">
    <property type="entry name" value="ACETYLTRANSFERASE"/>
    <property type="match status" value="1"/>
</dbReference>
<dbReference type="GO" id="GO:1990189">
    <property type="term" value="F:protein N-terminal-serine acetyltransferase activity"/>
    <property type="evidence" value="ECO:0007669"/>
    <property type="project" value="TreeGrafter"/>
</dbReference>
<evidence type="ECO:0000259" key="5">
    <source>
        <dbReference type="PROSITE" id="PS51462"/>
    </source>
</evidence>
<accession>A0A927JCS4</accession>
<name>A0A927JCS4_9ACTN</name>
<comment type="similarity">
    <text evidence="1 3">Belongs to the Nudix hydrolase family.</text>
</comment>
<evidence type="ECO:0000313" key="6">
    <source>
        <dbReference type="EMBL" id="MBD8506785.1"/>
    </source>
</evidence>
<evidence type="ECO:0000259" key="4">
    <source>
        <dbReference type="PROSITE" id="PS51186"/>
    </source>
</evidence>
<feature type="domain" description="N-acetyltransferase" evidence="4">
    <location>
        <begin position="19"/>
        <end position="183"/>
    </location>
</feature>
<feature type="domain" description="Nudix hydrolase" evidence="5">
    <location>
        <begin position="202"/>
        <end position="332"/>
    </location>
</feature>
<dbReference type="EMBL" id="JACYWE010000005">
    <property type="protein sequence ID" value="MBD8506785.1"/>
    <property type="molecule type" value="Genomic_DNA"/>
</dbReference>
<dbReference type="Gene3D" id="3.40.630.30">
    <property type="match status" value="1"/>
</dbReference>
<dbReference type="CDD" id="cd18876">
    <property type="entry name" value="NUDIX_Hydrolase"/>
    <property type="match status" value="1"/>
</dbReference>
<evidence type="ECO:0000313" key="7">
    <source>
        <dbReference type="Proteomes" id="UP000642993"/>
    </source>
</evidence>
<dbReference type="PANTHER" id="PTHR43441">
    <property type="entry name" value="RIBOSOMAL-PROTEIN-SERINE ACETYLTRANSFERASE"/>
    <property type="match status" value="1"/>
</dbReference>
<evidence type="ECO:0000256" key="2">
    <source>
        <dbReference type="ARBA" id="ARBA00022801"/>
    </source>
</evidence>
<dbReference type="InterPro" id="IPR000182">
    <property type="entry name" value="GNAT_dom"/>
</dbReference>
<dbReference type="PROSITE" id="PS00893">
    <property type="entry name" value="NUDIX_BOX"/>
    <property type="match status" value="1"/>
</dbReference>
<dbReference type="InterPro" id="IPR015797">
    <property type="entry name" value="NUDIX_hydrolase-like_dom_sf"/>
</dbReference>
<keyword evidence="2 3" id="KW-0378">Hydrolase</keyword>
<dbReference type="InterPro" id="IPR000086">
    <property type="entry name" value="NUDIX_hydrolase_dom"/>
</dbReference>
<reference evidence="6" key="1">
    <citation type="submission" date="2020-09" db="EMBL/GenBank/DDBJ databases">
        <title>Hoyosella lacisalsi sp. nov., a halotolerant actinobacterium isolated from soil of Lake Gudzhirganskoe.</title>
        <authorList>
            <person name="Yang Q."/>
            <person name="Guo P.Y."/>
            <person name="Liu S.W."/>
            <person name="Li F.N."/>
            <person name="Sun C.H."/>
        </authorList>
    </citation>
    <scope>NUCLEOTIDE SEQUENCE</scope>
    <source>
        <strain evidence="6">G463</strain>
    </source>
</reference>
<dbReference type="RefSeq" id="WP_192039247.1">
    <property type="nucleotide sequence ID" value="NZ_JACYWE010000005.1"/>
</dbReference>
<dbReference type="PRINTS" id="PR00502">
    <property type="entry name" value="NUDIXFAMILY"/>
</dbReference>
<gene>
    <name evidence="6" type="ORF">HT102_09825</name>
</gene>
<evidence type="ECO:0000256" key="1">
    <source>
        <dbReference type="ARBA" id="ARBA00005582"/>
    </source>
</evidence>
<dbReference type="Proteomes" id="UP000642993">
    <property type="component" value="Unassembled WGS sequence"/>
</dbReference>
<dbReference type="InterPro" id="IPR020084">
    <property type="entry name" value="NUDIX_hydrolase_CS"/>
</dbReference>
<evidence type="ECO:0000256" key="3">
    <source>
        <dbReference type="RuleBase" id="RU003476"/>
    </source>
</evidence>
<dbReference type="GO" id="GO:0008999">
    <property type="term" value="F:protein-N-terminal-alanine acetyltransferase activity"/>
    <property type="evidence" value="ECO:0007669"/>
    <property type="project" value="TreeGrafter"/>
</dbReference>